<organism evidence="3 4">
    <name type="scientific">Cellulomonas oligotrophica</name>
    <dbReference type="NCBI Taxonomy" id="931536"/>
    <lineage>
        <taxon>Bacteria</taxon>
        <taxon>Bacillati</taxon>
        <taxon>Actinomycetota</taxon>
        <taxon>Actinomycetes</taxon>
        <taxon>Micrococcales</taxon>
        <taxon>Cellulomonadaceae</taxon>
        <taxon>Cellulomonas</taxon>
    </lineage>
</organism>
<name>A0A7Y9FG96_9CELL</name>
<protein>
    <submittedName>
        <fullName evidence="3">Uncharacterized protein</fullName>
    </submittedName>
</protein>
<dbReference type="AlphaFoldDB" id="A0A7Y9FG96"/>
<comment type="caution">
    <text evidence="3">The sequence shown here is derived from an EMBL/GenBank/DDBJ whole genome shotgun (WGS) entry which is preliminary data.</text>
</comment>
<reference evidence="3 4" key="1">
    <citation type="submission" date="2020-07" db="EMBL/GenBank/DDBJ databases">
        <title>Sequencing the genomes of 1000 actinobacteria strains.</title>
        <authorList>
            <person name="Klenk H.-P."/>
        </authorList>
    </citation>
    <scope>NUCLEOTIDE SEQUENCE [LARGE SCALE GENOMIC DNA]</scope>
    <source>
        <strain evidence="3 4">DSM 24482</strain>
    </source>
</reference>
<dbReference type="RefSeq" id="WP_160158456.1">
    <property type="nucleotide sequence ID" value="NZ_BAABFI010000001.1"/>
</dbReference>
<evidence type="ECO:0000313" key="4">
    <source>
        <dbReference type="Proteomes" id="UP000577956"/>
    </source>
</evidence>
<proteinExistence type="predicted"/>
<feature type="region of interest" description="Disordered" evidence="1">
    <location>
        <begin position="1"/>
        <end position="30"/>
    </location>
</feature>
<evidence type="ECO:0000313" key="3">
    <source>
        <dbReference type="EMBL" id="NYD86472.1"/>
    </source>
</evidence>
<dbReference type="EMBL" id="BONN01000004">
    <property type="protein sequence ID" value="GIG32637.1"/>
    <property type="molecule type" value="Genomic_DNA"/>
</dbReference>
<reference evidence="2 5" key="2">
    <citation type="submission" date="2021-01" db="EMBL/GenBank/DDBJ databases">
        <title>Whole genome shotgun sequence of Cellulomonas oligotrophica NBRC 109435.</title>
        <authorList>
            <person name="Komaki H."/>
            <person name="Tamura T."/>
        </authorList>
    </citation>
    <scope>NUCLEOTIDE SEQUENCE [LARGE SCALE GENOMIC DNA]</scope>
    <source>
        <strain evidence="2 5">NBRC 109435</strain>
    </source>
</reference>
<evidence type="ECO:0000256" key="1">
    <source>
        <dbReference type="SAM" id="MobiDB-lite"/>
    </source>
</evidence>
<dbReference type="Proteomes" id="UP000618382">
    <property type="component" value="Unassembled WGS sequence"/>
</dbReference>
<keyword evidence="5" id="KW-1185">Reference proteome</keyword>
<sequence length="49" mass="5881">MHRPPRRTRTARTTDRTTDRRPGFDPVAERDALRRDRLAAEAQLRHRPF</sequence>
<dbReference type="EMBL" id="JACCBK010000001">
    <property type="protein sequence ID" value="NYD86472.1"/>
    <property type="molecule type" value="Genomic_DNA"/>
</dbReference>
<gene>
    <name evidence="3" type="ORF">BKA21_002021</name>
    <name evidence="2" type="ORF">Col01nite_17960</name>
</gene>
<feature type="compositionally biased region" description="Basic residues" evidence="1">
    <location>
        <begin position="1"/>
        <end position="10"/>
    </location>
</feature>
<feature type="compositionally biased region" description="Basic and acidic residues" evidence="1">
    <location>
        <begin position="12"/>
        <end position="30"/>
    </location>
</feature>
<evidence type="ECO:0000313" key="5">
    <source>
        <dbReference type="Proteomes" id="UP000618382"/>
    </source>
</evidence>
<evidence type="ECO:0000313" key="2">
    <source>
        <dbReference type="EMBL" id="GIG32637.1"/>
    </source>
</evidence>
<accession>A0A7Y9FG96</accession>
<dbReference type="Proteomes" id="UP000577956">
    <property type="component" value="Unassembled WGS sequence"/>
</dbReference>